<keyword evidence="4" id="KW-0731">Sigma factor</keyword>
<protein>
    <submittedName>
        <fullName evidence="8">RNA polymerase sigma factor SigJ</fullName>
    </submittedName>
</protein>
<proteinExistence type="inferred from homology"/>
<dbReference type="Gene3D" id="3.10.450.50">
    <property type="match status" value="1"/>
</dbReference>
<dbReference type="NCBIfam" id="NF007214">
    <property type="entry name" value="PRK09636.1"/>
    <property type="match status" value="1"/>
</dbReference>
<organism evidence="8 9">
    <name type="scientific">Plantactinospora solaniradicis</name>
    <dbReference type="NCBI Taxonomy" id="1723736"/>
    <lineage>
        <taxon>Bacteria</taxon>
        <taxon>Bacillati</taxon>
        <taxon>Actinomycetota</taxon>
        <taxon>Actinomycetes</taxon>
        <taxon>Micromonosporales</taxon>
        <taxon>Micromonosporaceae</taxon>
        <taxon>Plantactinospora</taxon>
    </lineage>
</organism>
<accession>A0ABW1KIT1</accession>
<dbReference type="Pfam" id="PF04542">
    <property type="entry name" value="Sigma70_r2"/>
    <property type="match status" value="1"/>
</dbReference>
<dbReference type="InterPro" id="IPR032710">
    <property type="entry name" value="NTF2-like_dom_sf"/>
</dbReference>
<dbReference type="Pfam" id="PF08281">
    <property type="entry name" value="Sigma70_r4_2"/>
    <property type="match status" value="1"/>
</dbReference>
<keyword evidence="9" id="KW-1185">Reference proteome</keyword>
<dbReference type="EMBL" id="JBHSPR010000053">
    <property type="protein sequence ID" value="MFC6021677.1"/>
    <property type="molecule type" value="Genomic_DNA"/>
</dbReference>
<dbReference type="InterPro" id="IPR007627">
    <property type="entry name" value="RNA_pol_sigma70_r2"/>
</dbReference>
<dbReference type="InterPro" id="IPR013325">
    <property type="entry name" value="RNA_pol_sigma_r2"/>
</dbReference>
<dbReference type="InterPro" id="IPR013324">
    <property type="entry name" value="RNA_pol_sigma_r3/r4-like"/>
</dbReference>
<evidence type="ECO:0000313" key="9">
    <source>
        <dbReference type="Proteomes" id="UP001596203"/>
    </source>
</evidence>
<evidence type="ECO:0000256" key="3">
    <source>
        <dbReference type="ARBA" id="ARBA00023015"/>
    </source>
</evidence>
<comment type="similarity">
    <text evidence="1">Belongs to the sigma-70 factor family. ECF subfamily.</text>
</comment>
<feature type="domain" description="RNA polymerase sigma-70 region 2" evidence="6">
    <location>
        <begin position="17"/>
        <end position="79"/>
    </location>
</feature>
<comment type="caution">
    <text evidence="8">The sequence shown here is derived from an EMBL/GenBank/DDBJ whole genome shotgun (WGS) entry which is preliminary data.</text>
</comment>
<dbReference type="Gene3D" id="1.10.10.10">
    <property type="entry name" value="Winged helix-like DNA-binding domain superfamily/Winged helix DNA-binding domain"/>
    <property type="match status" value="1"/>
</dbReference>
<evidence type="ECO:0000259" key="6">
    <source>
        <dbReference type="Pfam" id="PF04542"/>
    </source>
</evidence>
<dbReference type="NCBIfam" id="TIGR02937">
    <property type="entry name" value="sigma70-ECF"/>
    <property type="match status" value="1"/>
</dbReference>
<dbReference type="InterPro" id="IPR052704">
    <property type="entry name" value="ECF_Sigma-70_Domain"/>
</dbReference>
<dbReference type="InterPro" id="IPR013249">
    <property type="entry name" value="RNA_pol_sigma70_r4_t2"/>
</dbReference>
<evidence type="ECO:0000256" key="4">
    <source>
        <dbReference type="ARBA" id="ARBA00023082"/>
    </source>
</evidence>
<reference evidence="9" key="1">
    <citation type="journal article" date="2019" name="Int. J. Syst. Evol. Microbiol.">
        <title>The Global Catalogue of Microorganisms (GCM) 10K type strain sequencing project: providing services to taxonomists for standard genome sequencing and annotation.</title>
        <authorList>
            <consortium name="The Broad Institute Genomics Platform"/>
            <consortium name="The Broad Institute Genome Sequencing Center for Infectious Disease"/>
            <person name="Wu L."/>
            <person name="Ma J."/>
        </authorList>
    </citation>
    <scope>NUCLEOTIDE SEQUENCE [LARGE SCALE GENOMIC DNA]</scope>
    <source>
        <strain evidence="9">ZS-35-S2</strain>
    </source>
</reference>
<evidence type="ECO:0000256" key="2">
    <source>
        <dbReference type="ARBA" id="ARBA00011344"/>
    </source>
</evidence>
<keyword evidence="5" id="KW-0804">Transcription</keyword>
<feature type="domain" description="RNA polymerase sigma factor 70 region 4 type 2" evidence="7">
    <location>
        <begin position="113"/>
        <end position="163"/>
    </location>
</feature>
<dbReference type="SUPFAM" id="SSF88659">
    <property type="entry name" value="Sigma3 and sigma4 domains of RNA polymerase sigma factors"/>
    <property type="match status" value="1"/>
</dbReference>
<evidence type="ECO:0000259" key="7">
    <source>
        <dbReference type="Pfam" id="PF08281"/>
    </source>
</evidence>
<name>A0ABW1KIT1_9ACTN</name>
<evidence type="ECO:0000256" key="5">
    <source>
        <dbReference type="ARBA" id="ARBA00023163"/>
    </source>
</evidence>
<dbReference type="SUPFAM" id="SSF54427">
    <property type="entry name" value="NTF2-like"/>
    <property type="match status" value="1"/>
</dbReference>
<dbReference type="Gene3D" id="1.10.1740.10">
    <property type="match status" value="1"/>
</dbReference>
<dbReference type="InterPro" id="IPR036388">
    <property type="entry name" value="WH-like_DNA-bd_sf"/>
</dbReference>
<comment type="subunit">
    <text evidence="2">Interacts transiently with the RNA polymerase catalytic core formed by RpoA, RpoB, RpoC and RpoZ (2 alpha, 1 beta, 1 beta' and 1 omega subunit) to form the RNA polymerase holoenzyme that can initiate transcription.</text>
</comment>
<sequence length="298" mass="32284">MVGAAVVEDPEPLRIFTEQRGRLHAVAYRVLGRFTDAEDVVQEAWLRWSRVAVADVADPEAYLVRVTTRLAIDRLRSAQARRESYVGPWLPEPMLTSPDVAENVTLGETVSSAMLLLLEALSPLERAVFVLREAFDYSYAEIGEFVGRSEPSVRQTARRAREHVERQRVRYDTDQATRALVTERFVAACSGGDLASLMDVLAPDVVLVSDGGGLAPAPRKAISGLDMVARALLTFAGRMPEDPATDVVSFNGGPGIVVSSAGVPVAAVSLHLVDGVVSAVHLVSNPEKLVGLRDFRAR</sequence>
<dbReference type="RefSeq" id="WP_377430188.1">
    <property type="nucleotide sequence ID" value="NZ_JBHSPR010000053.1"/>
</dbReference>
<dbReference type="Proteomes" id="UP001596203">
    <property type="component" value="Unassembled WGS sequence"/>
</dbReference>
<dbReference type="PANTHER" id="PTHR30173">
    <property type="entry name" value="SIGMA 19 FACTOR"/>
    <property type="match status" value="1"/>
</dbReference>
<dbReference type="SUPFAM" id="SSF88946">
    <property type="entry name" value="Sigma2 domain of RNA polymerase sigma factors"/>
    <property type="match status" value="1"/>
</dbReference>
<evidence type="ECO:0000256" key="1">
    <source>
        <dbReference type="ARBA" id="ARBA00010641"/>
    </source>
</evidence>
<dbReference type="InterPro" id="IPR014284">
    <property type="entry name" value="RNA_pol_sigma-70_dom"/>
</dbReference>
<keyword evidence="3" id="KW-0805">Transcription regulation</keyword>
<gene>
    <name evidence="8" type="primary">sigJ</name>
    <name evidence="8" type="ORF">ACFP2T_36625</name>
</gene>
<dbReference type="PANTHER" id="PTHR30173:SF36">
    <property type="entry name" value="ECF RNA POLYMERASE SIGMA FACTOR SIGJ"/>
    <property type="match status" value="1"/>
</dbReference>
<evidence type="ECO:0000313" key="8">
    <source>
        <dbReference type="EMBL" id="MFC6021677.1"/>
    </source>
</evidence>